<gene>
    <name evidence="4" type="ORF">EV421DRAFT_1736740</name>
</gene>
<dbReference type="Gene3D" id="3.80.10.10">
    <property type="entry name" value="Ribonuclease Inhibitor"/>
    <property type="match status" value="1"/>
</dbReference>
<dbReference type="PANTHER" id="PTHR43941">
    <property type="entry name" value="STRUCTURAL MAINTENANCE OF CHROMOSOMES PROTEIN 2"/>
    <property type="match status" value="1"/>
</dbReference>
<dbReference type="Proteomes" id="UP001175226">
    <property type="component" value="Unassembled WGS sequence"/>
</dbReference>
<sequence length="1127" mass="128040">MEPNPLSKDDIEKVVIEEGNKPFSQAEARKWAKAHRNTAPCKVCKEKNLPCAPLETRVHCNTPACKALGRCSKSDDELFERVVKRVPSLERSAFDEILLSSRLAPSFSDSNSALTASTSSAQERPPNNLKSGAISFKRWTPPTNAASEAVSEAARPYQNPYADYLPTYYSAGVPLNLNPQSNFEIQMQALKQQLDDQVKENGVLKAKLEDSNQQLEKAKADAEAIIQNLRGALESKEADHKAADTRTREATILREGIEKGIVIFVDWGIKVTTNFLQQALRAELEASKDQNETIRKELEDARQQLTKKDGEQERLQNEVRTLREEIDNRNSSLMNEYKLRYKEKARQLKSERVASQQRDMAEYFSIIAHRGHLEDAIEPYEPRSEPSMRIATAVKGHLKALDAMAERRFGEKRSRSFSEIMGMLGGGCAVKEEDDEGDSNTEEVEPEFDDEESVARAPSSPSKRPRLRSIVERDAYFSGYGVVTYFEVIPQIIETRFEPIDSRVGTSFQSQRNRQLLLFTNNSRTARACRYTDRHPLIPTGPSLNLNDRPSFVTSTTTIHLTAPAVIPDQYYTLVSDQTNKGGCSWTNLEIKLPWLSAAYNAITIIALLTPDWLRDHARRNIVGHVQSESVCQTITEARAELLQYDSHIARFRATLTQLENERVGLQEFISHHETLLSPIRRVPTEVLTLIFAECCEDDDVLYTDISMTILRLGLVCHRWRSIVLTRPSLWSSIRIFIDVPANELSPRDRTRINQTSALYVCRSKNLPLTIDYTGDTDVVFGDLFQRRVRERVKHLRLQLPRQGSSQRTALLYPRTEGSRYPLLESVELYSTGEQAATGEWYQELEAFCWAPCLRTITFGRVSTPFLMNFLEYEMDTRIHLRHLVLKDFIGRMWFIPEFLNHLTELEHLTLEITNQTFWTQSRSGVTPPVYCERLTSLSLALGANMTGTRLINLLKVPCLASLEIRNPEDGQCEIAGAIDSLVGLVRRSSSTLKTLVVRNVFMVDNHLLLLLELAPGIQSLVVHEAEDAPFSTITDWLLRWLTIKSDSRDTKPILPQLIDIQFLFDAKVSEKALTQMIESRCTQMQGGESMLLASAELGIRAGRELRKETIEQLNDFRRNGLRTWLM</sequence>
<dbReference type="GO" id="GO:0007076">
    <property type="term" value="P:mitotic chromosome condensation"/>
    <property type="evidence" value="ECO:0007669"/>
    <property type="project" value="TreeGrafter"/>
</dbReference>
<evidence type="ECO:0000256" key="1">
    <source>
        <dbReference type="SAM" id="Coils"/>
    </source>
</evidence>
<evidence type="ECO:0000256" key="2">
    <source>
        <dbReference type="SAM" id="MobiDB-lite"/>
    </source>
</evidence>
<dbReference type="AlphaFoldDB" id="A0AA39MPQ3"/>
<comment type="caution">
    <text evidence="4">The sequence shown here is derived from an EMBL/GenBank/DDBJ whole genome shotgun (WGS) entry which is preliminary data.</text>
</comment>
<dbReference type="EMBL" id="JAUEPT010000029">
    <property type="protein sequence ID" value="KAK0441708.1"/>
    <property type="molecule type" value="Genomic_DNA"/>
</dbReference>
<dbReference type="PANTHER" id="PTHR43941:SF1">
    <property type="entry name" value="STRUCTURAL MAINTENANCE OF CHROMOSOMES PROTEIN 2"/>
    <property type="match status" value="1"/>
</dbReference>
<dbReference type="InterPro" id="IPR032675">
    <property type="entry name" value="LRR_dom_sf"/>
</dbReference>
<dbReference type="Pfam" id="PF12937">
    <property type="entry name" value="F-box-like"/>
    <property type="match status" value="1"/>
</dbReference>
<feature type="region of interest" description="Disordered" evidence="2">
    <location>
        <begin position="108"/>
        <end position="136"/>
    </location>
</feature>
<proteinExistence type="predicted"/>
<evidence type="ECO:0000313" key="5">
    <source>
        <dbReference type="Proteomes" id="UP001175226"/>
    </source>
</evidence>
<evidence type="ECO:0000259" key="3">
    <source>
        <dbReference type="Pfam" id="PF12937"/>
    </source>
</evidence>
<feature type="compositionally biased region" description="Acidic residues" evidence="2">
    <location>
        <begin position="432"/>
        <end position="452"/>
    </location>
</feature>
<accession>A0AA39MPQ3</accession>
<feature type="compositionally biased region" description="Low complexity" evidence="2">
    <location>
        <begin position="108"/>
        <end position="121"/>
    </location>
</feature>
<organism evidence="4 5">
    <name type="scientific">Armillaria borealis</name>
    <dbReference type="NCBI Taxonomy" id="47425"/>
    <lineage>
        <taxon>Eukaryota</taxon>
        <taxon>Fungi</taxon>
        <taxon>Dikarya</taxon>
        <taxon>Basidiomycota</taxon>
        <taxon>Agaricomycotina</taxon>
        <taxon>Agaricomycetes</taxon>
        <taxon>Agaricomycetidae</taxon>
        <taxon>Agaricales</taxon>
        <taxon>Marasmiineae</taxon>
        <taxon>Physalacriaceae</taxon>
        <taxon>Armillaria</taxon>
    </lineage>
</organism>
<dbReference type="GO" id="GO:0000793">
    <property type="term" value="C:condensed chromosome"/>
    <property type="evidence" value="ECO:0007669"/>
    <property type="project" value="TreeGrafter"/>
</dbReference>
<feature type="coiled-coil region" evidence="1">
    <location>
        <begin position="277"/>
        <end position="332"/>
    </location>
</feature>
<dbReference type="GO" id="GO:0003682">
    <property type="term" value="F:chromatin binding"/>
    <property type="evidence" value="ECO:0007669"/>
    <property type="project" value="TreeGrafter"/>
</dbReference>
<protein>
    <recommendedName>
        <fullName evidence="3">F-box domain-containing protein</fullName>
    </recommendedName>
</protein>
<reference evidence="4" key="1">
    <citation type="submission" date="2023-06" db="EMBL/GenBank/DDBJ databases">
        <authorList>
            <consortium name="Lawrence Berkeley National Laboratory"/>
            <person name="Ahrendt S."/>
            <person name="Sahu N."/>
            <person name="Indic B."/>
            <person name="Wong-Bajracharya J."/>
            <person name="Merenyi Z."/>
            <person name="Ke H.-M."/>
            <person name="Monk M."/>
            <person name="Kocsube S."/>
            <person name="Drula E."/>
            <person name="Lipzen A."/>
            <person name="Balint B."/>
            <person name="Henrissat B."/>
            <person name="Andreopoulos B."/>
            <person name="Martin F.M."/>
            <person name="Harder C.B."/>
            <person name="Rigling D."/>
            <person name="Ford K.L."/>
            <person name="Foster G.D."/>
            <person name="Pangilinan J."/>
            <person name="Papanicolaou A."/>
            <person name="Barry K."/>
            <person name="LaButti K."/>
            <person name="Viragh M."/>
            <person name="Koriabine M."/>
            <person name="Yan M."/>
            <person name="Riley R."/>
            <person name="Champramary S."/>
            <person name="Plett K.L."/>
            <person name="Tsai I.J."/>
            <person name="Slot J."/>
            <person name="Sipos G."/>
            <person name="Plett J."/>
            <person name="Nagy L.G."/>
            <person name="Grigoriev I.V."/>
        </authorList>
    </citation>
    <scope>NUCLEOTIDE SEQUENCE</scope>
    <source>
        <strain evidence="4">FPL87.14</strain>
    </source>
</reference>
<dbReference type="InterPro" id="IPR001810">
    <property type="entry name" value="F-box_dom"/>
</dbReference>
<feature type="region of interest" description="Disordered" evidence="2">
    <location>
        <begin position="429"/>
        <end position="465"/>
    </location>
</feature>
<dbReference type="Gene3D" id="1.20.1280.50">
    <property type="match status" value="1"/>
</dbReference>
<dbReference type="GO" id="GO:0000796">
    <property type="term" value="C:condensin complex"/>
    <property type="evidence" value="ECO:0007669"/>
    <property type="project" value="TreeGrafter"/>
</dbReference>
<keyword evidence="5" id="KW-1185">Reference proteome</keyword>
<feature type="domain" description="F-box" evidence="3">
    <location>
        <begin position="681"/>
        <end position="735"/>
    </location>
</feature>
<dbReference type="GO" id="GO:0000785">
    <property type="term" value="C:chromatin"/>
    <property type="evidence" value="ECO:0007669"/>
    <property type="project" value="TreeGrafter"/>
</dbReference>
<evidence type="ECO:0000313" key="4">
    <source>
        <dbReference type="EMBL" id="KAK0441708.1"/>
    </source>
</evidence>
<keyword evidence="1" id="KW-0175">Coiled coil</keyword>
<feature type="coiled-coil region" evidence="1">
    <location>
        <begin position="180"/>
        <end position="246"/>
    </location>
</feature>
<name>A0AA39MPQ3_9AGAR</name>